<feature type="compositionally biased region" description="Basic residues" evidence="1">
    <location>
        <begin position="1"/>
        <end position="13"/>
    </location>
</feature>
<dbReference type="Gene3D" id="1.25.40.10">
    <property type="entry name" value="Tetratricopeptide repeat domain"/>
    <property type="match status" value="1"/>
</dbReference>
<evidence type="ECO:0000256" key="1">
    <source>
        <dbReference type="SAM" id="MobiDB-lite"/>
    </source>
</evidence>
<evidence type="ECO:0000313" key="2">
    <source>
        <dbReference type="EMBL" id="KNE69617.1"/>
    </source>
</evidence>
<organism evidence="2 3">
    <name type="scientific">Allomyces macrogynus (strain ATCC 38327)</name>
    <name type="common">Allomyces javanicus var. macrogynus</name>
    <dbReference type="NCBI Taxonomy" id="578462"/>
    <lineage>
        <taxon>Eukaryota</taxon>
        <taxon>Fungi</taxon>
        <taxon>Fungi incertae sedis</taxon>
        <taxon>Blastocladiomycota</taxon>
        <taxon>Blastocladiomycetes</taxon>
        <taxon>Blastocladiales</taxon>
        <taxon>Blastocladiaceae</taxon>
        <taxon>Allomyces</taxon>
    </lineage>
</organism>
<dbReference type="SUPFAM" id="SSF48452">
    <property type="entry name" value="TPR-like"/>
    <property type="match status" value="1"/>
</dbReference>
<dbReference type="OMA" id="CIEMGLY"/>
<dbReference type="VEuPathDB" id="FungiDB:AMAG_14173"/>
<proteinExistence type="predicted"/>
<reference evidence="2 3" key="1">
    <citation type="submission" date="2009-11" db="EMBL/GenBank/DDBJ databases">
        <title>Annotation of Allomyces macrogynus ATCC 38327.</title>
        <authorList>
            <consortium name="The Broad Institute Genome Sequencing Platform"/>
            <person name="Russ C."/>
            <person name="Cuomo C."/>
            <person name="Burger G."/>
            <person name="Gray M.W."/>
            <person name="Holland P.W.H."/>
            <person name="King N."/>
            <person name="Lang F.B.F."/>
            <person name="Roger A.J."/>
            <person name="Ruiz-Trillo I."/>
            <person name="Young S.K."/>
            <person name="Zeng Q."/>
            <person name="Gargeya S."/>
            <person name="Fitzgerald M."/>
            <person name="Haas B."/>
            <person name="Abouelleil A."/>
            <person name="Alvarado L."/>
            <person name="Arachchi H.M."/>
            <person name="Berlin A."/>
            <person name="Chapman S.B."/>
            <person name="Gearin G."/>
            <person name="Goldberg J."/>
            <person name="Griggs A."/>
            <person name="Gujja S."/>
            <person name="Hansen M."/>
            <person name="Heiman D."/>
            <person name="Howarth C."/>
            <person name="Larimer J."/>
            <person name="Lui A."/>
            <person name="MacDonald P.J.P."/>
            <person name="McCowen C."/>
            <person name="Montmayeur A."/>
            <person name="Murphy C."/>
            <person name="Neiman D."/>
            <person name="Pearson M."/>
            <person name="Priest M."/>
            <person name="Roberts A."/>
            <person name="Saif S."/>
            <person name="Shea T."/>
            <person name="Sisk P."/>
            <person name="Stolte C."/>
            <person name="Sykes S."/>
            <person name="Wortman J."/>
            <person name="Nusbaum C."/>
            <person name="Birren B."/>
        </authorList>
    </citation>
    <scope>NUCLEOTIDE SEQUENCE [LARGE SCALE GENOMIC DNA]</scope>
    <source>
        <strain evidence="2 3">ATCC 38327</strain>
    </source>
</reference>
<dbReference type="InterPro" id="IPR011990">
    <property type="entry name" value="TPR-like_helical_dom_sf"/>
</dbReference>
<sequence>MGKAKRVGGKRVASKSSRSSSATAAAPAPPPPSDPETALPLATTLVERGELAEALQLAQHVLSSHPTHLTTLELAGTLLLDLGKPAEAKSVFDRYVAVDQNNASVLLYLAQLSAAKDAVAWYQRAGQVLEAKLAAAGGDVAELKEKISEALCGIAEIYLTDLCFEPEAAETCLTVLHRAIQVDPSNPDPYLTLASVQISNSQPLDAKSTLQSSLAQWLQPFMAYLSMLSDPEKMMELERTNAVPDPPRLPTFDARLNAVRLCLELGLYGRALDVLGVCMQEFDESVEAWYLFGWTYFLVGNASAEAKPTTEVAGIEVAVELPEDEVMDARSSRDEWWSDAIECLQRAKALYERQNYDDVPLLQHVEELLAEMAAKGVFASADGAGEDDDDDAEDDDGEWEDMEL</sequence>
<evidence type="ECO:0000313" key="3">
    <source>
        <dbReference type="Proteomes" id="UP000054350"/>
    </source>
</evidence>
<protein>
    <submittedName>
        <fullName evidence="2">Uncharacterized protein</fullName>
    </submittedName>
</protein>
<dbReference type="AlphaFoldDB" id="A0A0L0T4F5"/>
<dbReference type="eggNOG" id="ENOG502QSAH">
    <property type="taxonomic scope" value="Eukaryota"/>
</dbReference>
<feature type="compositionally biased region" description="Acidic residues" evidence="1">
    <location>
        <begin position="384"/>
        <end position="404"/>
    </location>
</feature>
<feature type="region of interest" description="Disordered" evidence="1">
    <location>
        <begin position="1"/>
        <end position="38"/>
    </location>
</feature>
<dbReference type="CDD" id="cd24142">
    <property type="entry name" value="ACL4-like"/>
    <property type="match status" value="1"/>
</dbReference>
<dbReference type="Pfam" id="PF14559">
    <property type="entry name" value="TPR_19"/>
    <property type="match status" value="1"/>
</dbReference>
<dbReference type="Proteomes" id="UP000054350">
    <property type="component" value="Unassembled WGS sequence"/>
</dbReference>
<dbReference type="OrthoDB" id="1914839at2759"/>
<reference evidence="3" key="2">
    <citation type="submission" date="2009-11" db="EMBL/GenBank/DDBJ databases">
        <title>The Genome Sequence of Allomyces macrogynus strain ATCC 38327.</title>
        <authorList>
            <consortium name="The Broad Institute Genome Sequencing Platform"/>
            <person name="Russ C."/>
            <person name="Cuomo C."/>
            <person name="Shea T."/>
            <person name="Young S.K."/>
            <person name="Zeng Q."/>
            <person name="Koehrsen M."/>
            <person name="Haas B."/>
            <person name="Borodovsky M."/>
            <person name="Guigo R."/>
            <person name="Alvarado L."/>
            <person name="Berlin A."/>
            <person name="Borenstein D."/>
            <person name="Chen Z."/>
            <person name="Engels R."/>
            <person name="Freedman E."/>
            <person name="Gellesch M."/>
            <person name="Goldberg J."/>
            <person name="Griggs A."/>
            <person name="Gujja S."/>
            <person name="Heiman D."/>
            <person name="Hepburn T."/>
            <person name="Howarth C."/>
            <person name="Jen D."/>
            <person name="Larson L."/>
            <person name="Lewis B."/>
            <person name="Mehta T."/>
            <person name="Park D."/>
            <person name="Pearson M."/>
            <person name="Roberts A."/>
            <person name="Saif S."/>
            <person name="Shenoy N."/>
            <person name="Sisk P."/>
            <person name="Stolte C."/>
            <person name="Sykes S."/>
            <person name="Walk T."/>
            <person name="White J."/>
            <person name="Yandava C."/>
            <person name="Burger G."/>
            <person name="Gray M.W."/>
            <person name="Holland P.W.H."/>
            <person name="King N."/>
            <person name="Lang F.B.F."/>
            <person name="Roger A.J."/>
            <person name="Ruiz-Trillo I."/>
            <person name="Lander E."/>
            <person name="Nusbaum C."/>
        </authorList>
    </citation>
    <scope>NUCLEOTIDE SEQUENCE [LARGE SCALE GENOMIC DNA]</scope>
    <source>
        <strain evidence="3">ATCC 38327</strain>
    </source>
</reference>
<dbReference type="EMBL" id="GG745361">
    <property type="protein sequence ID" value="KNE69617.1"/>
    <property type="molecule type" value="Genomic_DNA"/>
</dbReference>
<name>A0A0L0T4F5_ALLM3</name>
<feature type="region of interest" description="Disordered" evidence="1">
    <location>
        <begin position="379"/>
        <end position="404"/>
    </location>
</feature>
<keyword evidence="3" id="KW-1185">Reference proteome</keyword>
<accession>A0A0L0T4F5</accession>
<feature type="compositionally biased region" description="Low complexity" evidence="1">
    <location>
        <begin position="14"/>
        <end position="26"/>
    </location>
</feature>
<gene>
    <name evidence="2" type="ORF">AMAG_14173</name>
</gene>
<dbReference type="STRING" id="578462.A0A0L0T4F5"/>